<dbReference type="Proteomes" id="UP001607303">
    <property type="component" value="Unassembled WGS sequence"/>
</dbReference>
<dbReference type="AlphaFoldDB" id="A0ABD2CC66"/>
<evidence type="ECO:0000256" key="1">
    <source>
        <dbReference type="SAM" id="Phobius"/>
    </source>
</evidence>
<dbReference type="EMBL" id="JAYRBN010000057">
    <property type="protein sequence ID" value="KAL2742637.1"/>
    <property type="molecule type" value="Genomic_DNA"/>
</dbReference>
<evidence type="ECO:0000313" key="3">
    <source>
        <dbReference type="Proteomes" id="UP001607303"/>
    </source>
</evidence>
<keyword evidence="1" id="KW-0812">Transmembrane</keyword>
<comment type="caution">
    <text evidence="2">The sequence shown here is derived from an EMBL/GenBank/DDBJ whole genome shotgun (WGS) entry which is preliminary data.</text>
</comment>
<keyword evidence="3" id="KW-1185">Reference proteome</keyword>
<organism evidence="2 3">
    <name type="scientific">Vespula maculifrons</name>
    <name type="common">Eastern yellow jacket</name>
    <name type="synonym">Wasp</name>
    <dbReference type="NCBI Taxonomy" id="7453"/>
    <lineage>
        <taxon>Eukaryota</taxon>
        <taxon>Metazoa</taxon>
        <taxon>Ecdysozoa</taxon>
        <taxon>Arthropoda</taxon>
        <taxon>Hexapoda</taxon>
        <taxon>Insecta</taxon>
        <taxon>Pterygota</taxon>
        <taxon>Neoptera</taxon>
        <taxon>Endopterygota</taxon>
        <taxon>Hymenoptera</taxon>
        <taxon>Apocrita</taxon>
        <taxon>Aculeata</taxon>
        <taxon>Vespoidea</taxon>
        <taxon>Vespidae</taxon>
        <taxon>Vespinae</taxon>
        <taxon>Vespula</taxon>
    </lineage>
</organism>
<keyword evidence="1" id="KW-1133">Transmembrane helix</keyword>
<keyword evidence="1" id="KW-0472">Membrane</keyword>
<accession>A0ABD2CC66</accession>
<protein>
    <submittedName>
        <fullName evidence="2">Uncharacterized protein</fullName>
    </submittedName>
</protein>
<evidence type="ECO:0000313" key="2">
    <source>
        <dbReference type="EMBL" id="KAL2742637.1"/>
    </source>
</evidence>
<gene>
    <name evidence="2" type="ORF">V1477_009238</name>
</gene>
<sequence>MPNLHTNEAEIYDLALHSIFHDENSIGIIFPTFFTAASSVRVLWRCFRFLARSSQQALVRLASLPSNWNRQEHKRGEVGKGPCKTDSGECYRLMRAIKSTHCLQSES</sequence>
<proteinExistence type="predicted"/>
<name>A0ABD2CC66_VESMC</name>
<feature type="transmembrane region" description="Helical" evidence="1">
    <location>
        <begin position="26"/>
        <end position="44"/>
    </location>
</feature>
<reference evidence="2 3" key="1">
    <citation type="journal article" date="2024" name="Ann. Entomol. Soc. Am.">
        <title>Genomic analyses of the southern and eastern yellowjacket wasps (Hymenoptera: Vespidae) reveal evolutionary signatures of social life.</title>
        <authorList>
            <person name="Catto M.A."/>
            <person name="Caine P.B."/>
            <person name="Orr S.E."/>
            <person name="Hunt B.G."/>
            <person name="Goodisman M.A.D."/>
        </authorList>
    </citation>
    <scope>NUCLEOTIDE SEQUENCE [LARGE SCALE GENOMIC DNA]</scope>
    <source>
        <strain evidence="2">232</strain>
        <tissue evidence="2">Head and thorax</tissue>
    </source>
</reference>